<feature type="compositionally biased region" description="Polar residues" evidence="1">
    <location>
        <begin position="119"/>
        <end position="128"/>
    </location>
</feature>
<feature type="compositionally biased region" description="Polar residues" evidence="1">
    <location>
        <begin position="376"/>
        <end position="400"/>
    </location>
</feature>
<proteinExistence type="predicted"/>
<feature type="region of interest" description="Disordered" evidence="1">
    <location>
        <begin position="109"/>
        <end position="132"/>
    </location>
</feature>
<evidence type="ECO:0000313" key="2">
    <source>
        <dbReference type="EMBL" id="TID14318.1"/>
    </source>
</evidence>
<organism evidence="2 3">
    <name type="scientific">Venturia nashicola</name>
    <dbReference type="NCBI Taxonomy" id="86259"/>
    <lineage>
        <taxon>Eukaryota</taxon>
        <taxon>Fungi</taxon>
        <taxon>Dikarya</taxon>
        <taxon>Ascomycota</taxon>
        <taxon>Pezizomycotina</taxon>
        <taxon>Dothideomycetes</taxon>
        <taxon>Pleosporomycetidae</taxon>
        <taxon>Venturiales</taxon>
        <taxon>Venturiaceae</taxon>
        <taxon>Venturia</taxon>
    </lineage>
</organism>
<comment type="caution">
    <text evidence="2">The sequence shown here is derived from an EMBL/GenBank/DDBJ whole genome shotgun (WGS) entry which is preliminary data.</text>
</comment>
<evidence type="ECO:0000313" key="3">
    <source>
        <dbReference type="Proteomes" id="UP000298493"/>
    </source>
</evidence>
<reference evidence="2 3" key="1">
    <citation type="submission" date="2019-04" db="EMBL/GenBank/DDBJ databases">
        <title>High contiguity whole genome sequence and gene annotation resource for two Venturia nashicola isolates.</title>
        <authorList>
            <person name="Prokchorchik M."/>
            <person name="Won K."/>
            <person name="Lee Y."/>
            <person name="Choi E.D."/>
            <person name="Segonzac C."/>
            <person name="Sohn K.H."/>
        </authorList>
    </citation>
    <scope>NUCLEOTIDE SEQUENCE [LARGE SCALE GENOMIC DNA]</scope>
    <source>
        <strain evidence="2 3">PRI2</strain>
    </source>
</reference>
<dbReference type="AlphaFoldDB" id="A0A4Z1P3C3"/>
<gene>
    <name evidence="2" type="ORF">E6O75_ATG09397</name>
</gene>
<dbReference type="EMBL" id="SNSC02000023">
    <property type="protein sequence ID" value="TID14318.1"/>
    <property type="molecule type" value="Genomic_DNA"/>
</dbReference>
<feature type="region of interest" description="Disordered" evidence="1">
    <location>
        <begin position="62"/>
        <end position="83"/>
    </location>
</feature>
<protein>
    <submittedName>
        <fullName evidence="2">Uncharacterized protein</fullName>
    </submittedName>
</protein>
<dbReference type="Proteomes" id="UP000298493">
    <property type="component" value="Unassembled WGS sequence"/>
</dbReference>
<evidence type="ECO:0000256" key="1">
    <source>
        <dbReference type="SAM" id="MobiDB-lite"/>
    </source>
</evidence>
<keyword evidence="3" id="KW-1185">Reference proteome</keyword>
<sequence length="417" mass="46704">MRTDASVKKKVASKLLMATDYCPKEVRSIQQSKVVRNSGWQRMGEFGLEGLIPDTIAASLDNSSKTASKGSSGIDQQAASMEPDQVFAKKETLWEYHLRKRAEALVKSWRAPSTEDQDNGNQATNNAAGPSLEMSRAGLTLSARHGETEGPAMSLPWRANASPPQGEPILSWSDVAGTYQPGQIVWVPSHKEVSKDSILHGHEDFGIDPADPCGLSYHQAYAHPALVWREVDRDGSKFICLKITSWSDWSDIPGGKWETNPSVARDRRHLYVPLFSTAGPLFPGMPALTFKDGKSMPKREEDIENRSHVNVERVFLIERGELRDFRLGCQRHELYLTEDSMLKLEEYRNSLCRDDLADKITLVKQKLGHKTWLRRTGQTAAQVPTSQPNGPSWQRTSTPRNADEPRDENSPWQSSRV</sequence>
<feature type="region of interest" description="Disordered" evidence="1">
    <location>
        <begin position="374"/>
        <end position="417"/>
    </location>
</feature>
<name>A0A4Z1P3C3_9PEZI</name>
<accession>A0A4Z1P3C3</accession>
<feature type="compositionally biased region" description="Polar residues" evidence="1">
    <location>
        <begin position="62"/>
        <end position="79"/>
    </location>
</feature>